<evidence type="ECO:0000313" key="7">
    <source>
        <dbReference type="EMBL" id="KAK6944475.1"/>
    </source>
</evidence>
<name>A0AAN8ZT77_9MAGN</name>
<dbReference type="PANTHER" id="PTHR31739:SF3">
    <property type="entry name" value="ENT-KAUR-16-ENE SYNTHASE, CHLOROPLASTIC"/>
    <property type="match status" value="1"/>
</dbReference>
<gene>
    <name evidence="7" type="ORF">RJ641_025577</name>
</gene>
<keyword evidence="2" id="KW-0479">Metal-binding</keyword>
<dbReference type="Gene3D" id="1.50.10.160">
    <property type="match status" value="1"/>
</dbReference>
<feature type="domain" description="Terpene synthase N-terminal" evidence="5">
    <location>
        <begin position="224"/>
        <end position="411"/>
    </location>
</feature>
<dbReference type="InterPro" id="IPR044814">
    <property type="entry name" value="Terpene_cyclase_plant_C1"/>
</dbReference>
<dbReference type="Pfam" id="PF03936">
    <property type="entry name" value="Terpene_synth_C"/>
    <property type="match status" value="1"/>
</dbReference>
<dbReference type="CDD" id="cd00684">
    <property type="entry name" value="Terpene_cyclase_plant_C1"/>
    <property type="match status" value="1"/>
</dbReference>
<dbReference type="AlphaFoldDB" id="A0AAN8ZT77"/>
<dbReference type="InterPro" id="IPR005630">
    <property type="entry name" value="Terpene_synthase_metal-bd"/>
</dbReference>
<dbReference type="InterPro" id="IPR036965">
    <property type="entry name" value="Terpene_synth_N_sf"/>
</dbReference>
<sequence length="783" mass="89498">MESRTLSLPCTHTLLQMKKRGSPRKVTAIVAPAIQIAPETKTLSVDLSKERIKKIFDKVELSVSSYDTAWVAMVPSPNSSHAPLFPGCVKWLLDNQRPDGSWGLPCRSPLLTKDALSSTLACILALKRWDIGEGHVKKGLHFMKSNFASIYDERQYSSIGFDIIFSGMVEYARDMDLVLPLTPKDLDAVFWIRDLELERCYRSNSKGSKAYLAYLSEGMGKLNDWKSTMAYQRKNGSLFNSPSTTAAALTHLEDASCLNYLNKLLENFGDGVPTIYPLDVYIRLSMIDNLEKLGIDRHFKNEIRRKDEEIVLDLTTCALAFRLLRTHGYDVSSDLLIQFVEKTEYLDSLKGQCRDTTRGVLELFKASQLVIYPHESALEEQNSWSREFLQCKLRNREIQDSNLIKEVIHALNFPYHASLDRMVNKAYLKDYNSNFVQIAKSSYCCSNISNEDFRNLGVQDFNSCQLLQQHELKQLESWETECRFDTLKFSRRKVACSYFSASATVFSPELSEARISWVKHAVLAYVVDDFFDVGSSKEEQENLIHLFDKWEIDENTIFCSEAVEIIFWALRGIICETADLAMKVQGRCVKDHIIEIWRDLLKSMWIEAEWSRDKIVSTMDEYISTSYVSFALGPIILPAMYLVGPKLSEEVIRSPEYHELFKLSSICGRLLNDVQSYERESEQGKLNAVLLQMIHGGGTITKEDSIKALKDCINENRKKLLRMILQSEGSVVPRACKDLFWDMSQVLHLIFHKVDGFTSATEMTNAISEVIYKPIDLKTILDK</sequence>
<feature type="domain" description="Terpene synthase metal-binding" evidence="6">
    <location>
        <begin position="481"/>
        <end position="719"/>
    </location>
</feature>
<evidence type="ECO:0000259" key="6">
    <source>
        <dbReference type="Pfam" id="PF03936"/>
    </source>
</evidence>
<evidence type="ECO:0000259" key="5">
    <source>
        <dbReference type="Pfam" id="PF01397"/>
    </source>
</evidence>
<dbReference type="InterPro" id="IPR001906">
    <property type="entry name" value="Terpene_synth_N"/>
</dbReference>
<dbReference type="Proteomes" id="UP001370490">
    <property type="component" value="Unassembled WGS sequence"/>
</dbReference>
<dbReference type="PANTHER" id="PTHR31739">
    <property type="entry name" value="ENT-COPALYL DIPHOSPHATE SYNTHASE, CHLOROPLASTIC"/>
    <property type="match status" value="1"/>
</dbReference>
<dbReference type="FunFam" id="1.10.600.10:FF:000005">
    <property type="entry name" value="Ent-kaur-16-ene synthase, chloroplastic"/>
    <property type="match status" value="1"/>
</dbReference>
<proteinExistence type="predicted"/>
<protein>
    <submittedName>
        <fullName evidence="7">Terpene synthase, N-terminal domain</fullName>
    </submittedName>
</protein>
<evidence type="ECO:0000313" key="8">
    <source>
        <dbReference type="Proteomes" id="UP001370490"/>
    </source>
</evidence>
<evidence type="ECO:0000256" key="1">
    <source>
        <dbReference type="ARBA" id="ARBA00001946"/>
    </source>
</evidence>
<dbReference type="GO" id="GO:0009686">
    <property type="term" value="P:gibberellin biosynthetic process"/>
    <property type="evidence" value="ECO:0007669"/>
    <property type="project" value="TreeGrafter"/>
</dbReference>
<dbReference type="InterPro" id="IPR008930">
    <property type="entry name" value="Terpenoid_cyclase/PrenylTrfase"/>
</dbReference>
<dbReference type="SUPFAM" id="SSF48239">
    <property type="entry name" value="Terpenoid cyclases/Protein prenyltransferases"/>
    <property type="match status" value="2"/>
</dbReference>
<reference evidence="7 8" key="1">
    <citation type="submission" date="2023-12" db="EMBL/GenBank/DDBJ databases">
        <title>A high-quality genome assembly for Dillenia turbinata (Dilleniales).</title>
        <authorList>
            <person name="Chanderbali A."/>
        </authorList>
    </citation>
    <scope>NUCLEOTIDE SEQUENCE [LARGE SCALE GENOMIC DNA]</scope>
    <source>
        <strain evidence="7">LSX21</strain>
        <tissue evidence="7">Leaf</tissue>
    </source>
</reference>
<dbReference type="EMBL" id="JBAMMX010000003">
    <property type="protein sequence ID" value="KAK6944475.1"/>
    <property type="molecule type" value="Genomic_DNA"/>
</dbReference>
<comment type="cofactor">
    <cofactor evidence="1">
        <name>Mg(2+)</name>
        <dbReference type="ChEBI" id="CHEBI:18420"/>
    </cofactor>
</comment>
<keyword evidence="3" id="KW-0460">Magnesium</keyword>
<dbReference type="FunFam" id="1.50.10.130:FF:000002">
    <property type="entry name" value="Ent-copalyl diphosphate synthase, chloroplastic"/>
    <property type="match status" value="1"/>
</dbReference>
<dbReference type="InterPro" id="IPR050148">
    <property type="entry name" value="Terpene_synthase-like"/>
</dbReference>
<dbReference type="GO" id="GO:0010333">
    <property type="term" value="F:terpene synthase activity"/>
    <property type="evidence" value="ECO:0007669"/>
    <property type="project" value="InterPro"/>
</dbReference>
<dbReference type="Gene3D" id="1.50.10.130">
    <property type="entry name" value="Terpene synthase, N-terminal domain"/>
    <property type="match status" value="1"/>
</dbReference>
<evidence type="ECO:0000256" key="2">
    <source>
        <dbReference type="ARBA" id="ARBA00022723"/>
    </source>
</evidence>
<accession>A0AAN8ZT77</accession>
<evidence type="ECO:0000256" key="3">
    <source>
        <dbReference type="ARBA" id="ARBA00022842"/>
    </source>
</evidence>
<dbReference type="Pfam" id="PF01397">
    <property type="entry name" value="Terpene_synth"/>
    <property type="match status" value="1"/>
</dbReference>
<organism evidence="7 8">
    <name type="scientific">Dillenia turbinata</name>
    <dbReference type="NCBI Taxonomy" id="194707"/>
    <lineage>
        <taxon>Eukaryota</taxon>
        <taxon>Viridiplantae</taxon>
        <taxon>Streptophyta</taxon>
        <taxon>Embryophyta</taxon>
        <taxon>Tracheophyta</taxon>
        <taxon>Spermatophyta</taxon>
        <taxon>Magnoliopsida</taxon>
        <taxon>eudicotyledons</taxon>
        <taxon>Gunneridae</taxon>
        <taxon>Pentapetalae</taxon>
        <taxon>Dilleniales</taxon>
        <taxon>Dilleniaceae</taxon>
        <taxon>Dillenia</taxon>
    </lineage>
</organism>
<dbReference type="InterPro" id="IPR008949">
    <property type="entry name" value="Isoprenoid_synthase_dom_sf"/>
</dbReference>
<dbReference type="GO" id="GO:0000287">
    <property type="term" value="F:magnesium ion binding"/>
    <property type="evidence" value="ECO:0007669"/>
    <property type="project" value="InterPro"/>
</dbReference>
<evidence type="ECO:0000256" key="4">
    <source>
        <dbReference type="ARBA" id="ARBA00023239"/>
    </source>
</evidence>
<dbReference type="Gene3D" id="1.10.600.10">
    <property type="entry name" value="Farnesyl Diphosphate Synthase"/>
    <property type="match status" value="1"/>
</dbReference>
<dbReference type="GO" id="GO:0009507">
    <property type="term" value="C:chloroplast"/>
    <property type="evidence" value="ECO:0007669"/>
    <property type="project" value="TreeGrafter"/>
</dbReference>
<dbReference type="SUPFAM" id="SSF48576">
    <property type="entry name" value="Terpenoid synthases"/>
    <property type="match status" value="1"/>
</dbReference>
<comment type="caution">
    <text evidence="7">The sequence shown here is derived from an EMBL/GenBank/DDBJ whole genome shotgun (WGS) entry which is preliminary data.</text>
</comment>
<dbReference type="SFLD" id="SFLDG01014">
    <property type="entry name" value="Terpene_Cyclase_Like_1_N-term"/>
    <property type="match status" value="1"/>
</dbReference>
<keyword evidence="8" id="KW-1185">Reference proteome</keyword>
<keyword evidence="4" id="KW-0456">Lyase</keyword>
<dbReference type="FunFam" id="1.50.10.160:FF:000002">
    <property type="entry name" value="cis-abienol synthase, chloroplastic"/>
    <property type="match status" value="1"/>
</dbReference>